<dbReference type="Proteomes" id="UP000011014">
    <property type="component" value="Unassembled WGS sequence"/>
</dbReference>
<dbReference type="EMBL" id="FN653015">
    <property type="protein sequence ID" value="CBY20209.1"/>
    <property type="molecule type" value="Genomic_DNA"/>
</dbReference>
<evidence type="ECO:0000313" key="3">
    <source>
        <dbReference type="EMBL" id="CBY31141.1"/>
    </source>
</evidence>
<feature type="region of interest" description="Disordered" evidence="1">
    <location>
        <begin position="28"/>
        <end position="58"/>
    </location>
</feature>
<reference evidence="2" key="1">
    <citation type="journal article" date="2010" name="Science">
        <title>Plasticity of animal genome architecture unmasked by rapid evolution of a pelagic tunicate.</title>
        <authorList>
            <person name="Denoeud F."/>
            <person name="Henriet S."/>
            <person name="Mungpakdee S."/>
            <person name="Aury J.M."/>
            <person name="Da Silva C."/>
            <person name="Brinkmann H."/>
            <person name="Mikhaleva J."/>
            <person name="Olsen L.C."/>
            <person name="Jubin C."/>
            <person name="Canestro C."/>
            <person name="Bouquet J.M."/>
            <person name="Danks G."/>
            <person name="Poulain J."/>
            <person name="Campsteijn C."/>
            <person name="Adamski M."/>
            <person name="Cross I."/>
            <person name="Yadetie F."/>
            <person name="Muffato M."/>
            <person name="Louis A."/>
            <person name="Butcher S."/>
            <person name="Tsagkogeorga G."/>
            <person name="Konrad A."/>
            <person name="Singh S."/>
            <person name="Jensen M.F."/>
            <person name="Cong E.H."/>
            <person name="Eikeseth-Otteraa H."/>
            <person name="Noel B."/>
            <person name="Anthouard V."/>
            <person name="Porcel B.M."/>
            <person name="Kachouri-Lafond R."/>
            <person name="Nishino A."/>
            <person name="Ugolini M."/>
            <person name="Chourrout P."/>
            <person name="Nishida H."/>
            <person name="Aasland R."/>
            <person name="Huzurbazar S."/>
            <person name="Westhof E."/>
            <person name="Delsuc F."/>
            <person name="Lehrach H."/>
            <person name="Reinhardt R."/>
            <person name="Weissenbach J."/>
            <person name="Roy S.W."/>
            <person name="Artiguenave F."/>
            <person name="Postlethwait J.H."/>
            <person name="Manak J.R."/>
            <person name="Thompson E.M."/>
            <person name="Jaillon O."/>
            <person name="Du Pasquier L."/>
            <person name="Boudinot P."/>
            <person name="Liberles D.A."/>
            <person name="Volff J.N."/>
            <person name="Philippe H."/>
            <person name="Lenhard B."/>
            <person name="Roest Crollius H."/>
            <person name="Wincker P."/>
            <person name="Chourrout D."/>
        </authorList>
    </citation>
    <scope>NUCLEOTIDE SEQUENCE [LARGE SCALE GENOMIC DNA]</scope>
</reference>
<evidence type="ECO:0000313" key="2">
    <source>
        <dbReference type="EMBL" id="CBY20209.1"/>
    </source>
</evidence>
<dbReference type="Proteomes" id="UP000001307">
    <property type="component" value="Unassembled WGS sequence"/>
</dbReference>
<proteinExistence type="predicted"/>
<feature type="compositionally biased region" description="Basic residues" evidence="1">
    <location>
        <begin position="40"/>
        <end position="51"/>
    </location>
</feature>
<accession>E4WR23</accession>
<organism evidence="2">
    <name type="scientific">Oikopleura dioica</name>
    <name type="common">Tunicate</name>
    <dbReference type="NCBI Taxonomy" id="34765"/>
    <lineage>
        <taxon>Eukaryota</taxon>
        <taxon>Metazoa</taxon>
        <taxon>Chordata</taxon>
        <taxon>Tunicata</taxon>
        <taxon>Appendicularia</taxon>
        <taxon>Copelata</taxon>
        <taxon>Oikopleuridae</taxon>
        <taxon>Oikopleura</taxon>
    </lineage>
</organism>
<evidence type="ECO:0000313" key="4">
    <source>
        <dbReference type="EMBL" id="CBY40942.1"/>
    </source>
</evidence>
<name>E4WR23_OIKDI</name>
<evidence type="ECO:0000313" key="5">
    <source>
        <dbReference type="Proteomes" id="UP000001307"/>
    </source>
</evidence>
<evidence type="ECO:0000256" key="1">
    <source>
        <dbReference type="SAM" id="MobiDB-lite"/>
    </source>
</evidence>
<dbReference type="InParanoid" id="E4WR23"/>
<dbReference type="EMBL" id="FN654294">
    <property type="protein sequence ID" value="CBY31141.1"/>
    <property type="molecule type" value="Genomic_DNA"/>
</dbReference>
<dbReference type="OrthoDB" id="10491194at2759"/>
<dbReference type="AlphaFoldDB" id="E4WR23"/>
<gene>
    <name evidence="2" type="ORF">GSOID_T00000194001</name>
    <name evidence="3" type="ORF">GSOID_T00019101001</name>
    <name evidence="4" type="ORF">GSOID_T00022986001</name>
</gene>
<protein>
    <submittedName>
        <fullName evidence="2">Uncharacterized protein</fullName>
    </submittedName>
</protein>
<dbReference type="EMBL" id="FN656185">
    <property type="protein sequence ID" value="CBY40942.1"/>
    <property type="molecule type" value="Genomic_DNA"/>
</dbReference>
<sequence>MKLFSFTQLALAVLGSHDIRARMMQRYNPETFEDSEPLSRRGRSKPRRFRQHNQQQEQELMQALDELQEQEINDMLEFKEFMRDLDLNF</sequence>
<keyword evidence="5" id="KW-1185">Reference proteome</keyword>